<organism evidence="7 8">
    <name type="scientific">Treponema bryantii</name>
    <dbReference type="NCBI Taxonomy" id="163"/>
    <lineage>
        <taxon>Bacteria</taxon>
        <taxon>Pseudomonadati</taxon>
        <taxon>Spirochaetota</taxon>
        <taxon>Spirochaetia</taxon>
        <taxon>Spirochaetales</taxon>
        <taxon>Treponemataceae</taxon>
        <taxon>Treponema</taxon>
    </lineage>
</organism>
<evidence type="ECO:0000256" key="3">
    <source>
        <dbReference type="ARBA" id="ARBA00022801"/>
    </source>
</evidence>
<comment type="similarity">
    <text evidence="1 6">Belongs to the glycosyl hydrolase 43 family.</text>
</comment>
<evidence type="ECO:0000256" key="2">
    <source>
        <dbReference type="ARBA" id="ARBA00022651"/>
    </source>
</evidence>
<keyword evidence="2" id="KW-0858">Xylan degradation</keyword>
<protein>
    <submittedName>
        <fullName evidence="7">Arabinoxylan arabinofuranohydrolase</fullName>
    </submittedName>
</protein>
<keyword evidence="3 6" id="KW-0378">Hydrolase</keyword>
<dbReference type="STRING" id="163.SAMN04487775_105147"/>
<dbReference type="AlphaFoldDB" id="A0A1H9EL03"/>
<dbReference type="InterPro" id="IPR006710">
    <property type="entry name" value="Glyco_hydro_43"/>
</dbReference>
<dbReference type="Gene3D" id="2.115.10.20">
    <property type="entry name" value="Glycosyl hydrolase domain, family 43"/>
    <property type="match status" value="1"/>
</dbReference>
<dbReference type="PANTHER" id="PTHR43772">
    <property type="entry name" value="ENDO-1,4-BETA-XYLANASE"/>
    <property type="match status" value="1"/>
</dbReference>
<dbReference type="InterPro" id="IPR052176">
    <property type="entry name" value="Glycosyl_Hydrlase_43_Enz"/>
</dbReference>
<evidence type="ECO:0000256" key="5">
    <source>
        <dbReference type="ARBA" id="ARBA00023295"/>
    </source>
</evidence>
<dbReference type="Pfam" id="PF04616">
    <property type="entry name" value="Glyco_hydro_43"/>
    <property type="match status" value="1"/>
</dbReference>
<keyword evidence="5 6" id="KW-0326">Glycosidase</keyword>
<gene>
    <name evidence="7" type="ORF">SAMN04487977_103202</name>
</gene>
<evidence type="ECO:0000256" key="6">
    <source>
        <dbReference type="RuleBase" id="RU361187"/>
    </source>
</evidence>
<dbReference type="GO" id="GO:0045493">
    <property type="term" value="P:xylan catabolic process"/>
    <property type="evidence" value="ECO:0007669"/>
    <property type="project" value="UniProtKB-KW"/>
</dbReference>
<keyword evidence="2" id="KW-0624">Polysaccharide degradation</keyword>
<evidence type="ECO:0000313" key="7">
    <source>
        <dbReference type="EMBL" id="SEQ26404.1"/>
    </source>
</evidence>
<proteinExistence type="inferred from homology"/>
<reference evidence="7 8" key="1">
    <citation type="submission" date="2016-10" db="EMBL/GenBank/DDBJ databases">
        <authorList>
            <person name="de Groot N.N."/>
        </authorList>
    </citation>
    <scope>NUCLEOTIDE SEQUENCE [LARGE SCALE GENOMIC DNA]</scope>
    <source>
        <strain evidence="7 8">B25</strain>
    </source>
</reference>
<dbReference type="SUPFAM" id="SSF75005">
    <property type="entry name" value="Arabinanase/levansucrase/invertase"/>
    <property type="match status" value="1"/>
</dbReference>
<keyword evidence="8" id="KW-1185">Reference proteome</keyword>
<dbReference type="Proteomes" id="UP000182360">
    <property type="component" value="Unassembled WGS sequence"/>
</dbReference>
<dbReference type="InterPro" id="IPR023296">
    <property type="entry name" value="Glyco_hydro_beta-prop_sf"/>
</dbReference>
<accession>A0A1H9EL03</accession>
<dbReference type="PANTHER" id="PTHR43772:SF2">
    <property type="entry name" value="PUTATIVE (AFU_ORTHOLOGUE AFUA_2G04480)-RELATED"/>
    <property type="match status" value="1"/>
</dbReference>
<name>A0A1H9EL03_9SPIR</name>
<sequence>MESKNETILEATAVTEMQKLMAEKAFKMPGENNPVVAHKYGADPAILIYKDTLYLYTTNDMQQFEFTKGKTDNGYNKITSLNVFSTKDLVNWTDCGEIKVAGKNDFIGAALWASNSWAPAVCWKNINGKDKFFIYFADSGNGIGVLEGESPVGPFIDPIKEPLISRKVPTCEKINWLFDPAVIVDDDGQAYIYFGGGHDPDKYEHPMNARCAALSDDMVHLEGEPKVIDAPFLFEDSGINKIGDTWYYTYCTNWADRKDTKDPDKMPIAVIGYMTSKNPLGPFEYKGYTLENPGTVFGAWGNNHHWIFNFRGNWYIAYHTQTLEKTTGQEKGGYRNIFIDHFAVNADGSLPIQKSTKKGVEQSGVFALGDVVPATTMASSVNVAVTSKQSVAAVKEGGYVCIKGVEFKGTEAEFTAECIPADGKSIKLNIDGIGSNGTEIAAAKLGNKNSVSAKLNAVSGKHDLFIILPEGCELINWQIK</sequence>
<dbReference type="CDD" id="cd09003">
    <property type="entry name" value="GH43_XynD-like"/>
    <property type="match status" value="1"/>
</dbReference>
<evidence type="ECO:0000313" key="8">
    <source>
        <dbReference type="Proteomes" id="UP000182360"/>
    </source>
</evidence>
<evidence type="ECO:0000256" key="4">
    <source>
        <dbReference type="ARBA" id="ARBA00023277"/>
    </source>
</evidence>
<dbReference type="Gene3D" id="2.60.120.260">
    <property type="entry name" value="Galactose-binding domain-like"/>
    <property type="match status" value="1"/>
</dbReference>
<dbReference type="EMBL" id="FOFU01000003">
    <property type="protein sequence ID" value="SEQ26404.1"/>
    <property type="molecule type" value="Genomic_DNA"/>
</dbReference>
<keyword evidence="4" id="KW-0119">Carbohydrate metabolism</keyword>
<evidence type="ECO:0000256" key="1">
    <source>
        <dbReference type="ARBA" id="ARBA00009865"/>
    </source>
</evidence>
<dbReference type="GO" id="GO:0004553">
    <property type="term" value="F:hydrolase activity, hydrolyzing O-glycosyl compounds"/>
    <property type="evidence" value="ECO:0007669"/>
    <property type="project" value="InterPro"/>
</dbReference>